<dbReference type="PANTHER" id="PTHR12304:SF4">
    <property type="entry name" value="URIDINE NUCLEOSIDASE"/>
    <property type="match status" value="1"/>
</dbReference>
<evidence type="ECO:0000259" key="3">
    <source>
        <dbReference type="Pfam" id="PF01156"/>
    </source>
</evidence>
<keyword evidence="5" id="KW-1185">Reference proteome</keyword>
<dbReference type="RefSeq" id="WP_188586208.1">
    <property type="nucleotide sequence ID" value="NZ_BMGC01000009.1"/>
</dbReference>
<dbReference type="EMBL" id="BMGC01000009">
    <property type="protein sequence ID" value="GGB29763.1"/>
    <property type="molecule type" value="Genomic_DNA"/>
</dbReference>
<dbReference type="GO" id="GO:0006152">
    <property type="term" value="P:purine nucleoside catabolic process"/>
    <property type="evidence" value="ECO:0007669"/>
    <property type="project" value="TreeGrafter"/>
</dbReference>
<keyword evidence="1 4" id="KW-0378">Hydrolase</keyword>
<dbReference type="PANTHER" id="PTHR12304">
    <property type="entry name" value="INOSINE-URIDINE PREFERRING NUCLEOSIDE HYDROLASE"/>
    <property type="match status" value="1"/>
</dbReference>
<comment type="caution">
    <text evidence="4">The sequence shown here is derived from an EMBL/GenBank/DDBJ whole genome shotgun (WGS) entry which is preliminary data.</text>
</comment>
<reference evidence="4" key="1">
    <citation type="journal article" date="2014" name="Int. J. Syst. Evol. Microbiol.">
        <title>Complete genome sequence of Corynebacterium casei LMG S-19264T (=DSM 44701T), isolated from a smear-ripened cheese.</title>
        <authorList>
            <consortium name="US DOE Joint Genome Institute (JGI-PGF)"/>
            <person name="Walter F."/>
            <person name="Albersmeier A."/>
            <person name="Kalinowski J."/>
            <person name="Ruckert C."/>
        </authorList>
    </citation>
    <scope>NUCLEOTIDE SEQUENCE</scope>
    <source>
        <strain evidence="4">CGMCC 1.12827</strain>
    </source>
</reference>
<dbReference type="Proteomes" id="UP000621454">
    <property type="component" value="Unassembled WGS sequence"/>
</dbReference>
<dbReference type="InterPro" id="IPR036452">
    <property type="entry name" value="Ribo_hydro-like"/>
</dbReference>
<dbReference type="AlphaFoldDB" id="A0A916T560"/>
<dbReference type="SUPFAM" id="SSF53590">
    <property type="entry name" value="Nucleoside hydrolase"/>
    <property type="match status" value="1"/>
</dbReference>
<dbReference type="Gene3D" id="3.90.245.10">
    <property type="entry name" value="Ribonucleoside hydrolase-like"/>
    <property type="match status" value="1"/>
</dbReference>
<evidence type="ECO:0000313" key="4">
    <source>
        <dbReference type="EMBL" id="GGB29763.1"/>
    </source>
</evidence>
<organism evidence="4 5">
    <name type="scientific">Gordonia jinhuaensis</name>
    <dbReference type="NCBI Taxonomy" id="1517702"/>
    <lineage>
        <taxon>Bacteria</taxon>
        <taxon>Bacillati</taxon>
        <taxon>Actinomycetota</taxon>
        <taxon>Actinomycetes</taxon>
        <taxon>Mycobacteriales</taxon>
        <taxon>Gordoniaceae</taxon>
        <taxon>Gordonia</taxon>
    </lineage>
</organism>
<dbReference type="InterPro" id="IPR023186">
    <property type="entry name" value="IUNH"/>
</dbReference>
<proteinExistence type="predicted"/>
<dbReference type="InterPro" id="IPR001910">
    <property type="entry name" value="Inosine/uridine_hydrolase_dom"/>
</dbReference>
<sequence>MSTSTEAITPIYYDTDLGIDDAMALAYLLASPKVDLVGIGTVSGNCSAAAAARNTLDFLGVAGRADIPVAVGAHDPMVGAFDGGSPEVHGDNGIGDIELPAASAEAVAGDAADMVIELAHTHPGRLTVLAVGPFTNLAIALEREPELPQLVADVVVMGGAACAPGNVTPVAEANIWHDPEAADAVFTAPWTVTMVGLDVTMAHRFSLDDQQALTQSGRPAAQAISAMLDTYMSFYTPIFGEPCVALHDPLAAAIAAGDIDTVCAPTVGIRVDVTDGPGRGRTICDMRGRYRGYPAPEGARHRVVLEIAEPFAPRLREAILSV</sequence>
<protein>
    <submittedName>
        <fullName evidence="4">Nucleoside hydrolase</fullName>
    </submittedName>
</protein>
<reference evidence="4" key="2">
    <citation type="submission" date="2020-09" db="EMBL/GenBank/DDBJ databases">
        <authorList>
            <person name="Sun Q."/>
            <person name="Zhou Y."/>
        </authorList>
    </citation>
    <scope>NUCLEOTIDE SEQUENCE</scope>
    <source>
        <strain evidence="4">CGMCC 1.12827</strain>
    </source>
</reference>
<evidence type="ECO:0000313" key="5">
    <source>
        <dbReference type="Proteomes" id="UP000621454"/>
    </source>
</evidence>
<name>A0A916T560_9ACTN</name>
<evidence type="ECO:0000256" key="1">
    <source>
        <dbReference type="ARBA" id="ARBA00022801"/>
    </source>
</evidence>
<evidence type="ECO:0000256" key="2">
    <source>
        <dbReference type="ARBA" id="ARBA00023295"/>
    </source>
</evidence>
<accession>A0A916T560</accession>
<dbReference type="GO" id="GO:0008477">
    <property type="term" value="F:purine nucleosidase activity"/>
    <property type="evidence" value="ECO:0007669"/>
    <property type="project" value="TreeGrafter"/>
</dbReference>
<gene>
    <name evidence="4" type="ORF">GCM10011489_17430</name>
</gene>
<feature type="domain" description="Inosine/uridine-preferring nucleoside hydrolase" evidence="3">
    <location>
        <begin position="11"/>
        <end position="304"/>
    </location>
</feature>
<dbReference type="Pfam" id="PF01156">
    <property type="entry name" value="IU_nuc_hydro"/>
    <property type="match status" value="1"/>
</dbReference>
<keyword evidence="2" id="KW-0326">Glycosidase</keyword>
<dbReference type="GO" id="GO:0005829">
    <property type="term" value="C:cytosol"/>
    <property type="evidence" value="ECO:0007669"/>
    <property type="project" value="TreeGrafter"/>
</dbReference>
<dbReference type="CDD" id="cd02650">
    <property type="entry name" value="nuc_hydro_CaPnhB"/>
    <property type="match status" value="1"/>
</dbReference>